<dbReference type="EMBL" id="CAXHTB010000001">
    <property type="protein sequence ID" value="CAL0300470.1"/>
    <property type="molecule type" value="Genomic_DNA"/>
</dbReference>
<keyword evidence="2" id="KW-1185">Reference proteome</keyword>
<dbReference type="AlphaFoldDB" id="A0AAV1VTW3"/>
<reference evidence="1 2" key="1">
    <citation type="submission" date="2024-03" db="EMBL/GenBank/DDBJ databases">
        <authorList>
            <person name="Martinez-Hernandez J."/>
        </authorList>
    </citation>
    <scope>NUCLEOTIDE SEQUENCE [LARGE SCALE GENOMIC DNA]</scope>
</reference>
<proteinExistence type="predicted"/>
<dbReference type="Proteomes" id="UP001497480">
    <property type="component" value="Unassembled WGS sequence"/>
</dbReference>
<evidence type="ECO:0000313" key="2">
    <source>
        <dbReference type="Proteomes" id="UP001497480"/>
    </source>
</evidence>
<comment type="caution">
    <text evidence="1">The sequence shown here is derived from an EMBL/GenBank/DDBJ whole genome shotgun (WGS) entry which is preliminary data.</text>
</comment>
<evidence type="ECO:0000313" key="1">
    <source>
        <dbReference type="EMBL" id="CAL0300470.1"/>
    </source>
</evidence>
<organism evidence="1 2">
    <name type="scientific">Lupinus luteus</name>
    <name type="common">European yellow lupine</name>
    <dbReference type="NCBI Taxonomy" id="3873"/>
    <lineage>
        <taxon>Eukaryota</taxon>
        <taxon>Viridiplantae</taxon>
        <taxon>Streptophyta</taxon>
        <taxon>Embryophyta</taxon>
        <taxon>Tracheophyta</taxon>
        <taxon>Spermatophyta</taxon>
        <taxon>Magnoliopsida</taxon>
        <taxon>eudicotyledons</taxon>
        <taxon>Gunneridae</taxon>
        <taxon>Pentapetalae</taxon>
        <taxon>rosids</taxon>
        <taxon>fabids</taxon>
        <taxon>Fabales</taxon>
        <taxon>Fabaceae</taxon>
        <taxon>Papilionoideae</taxon>
        <taxon>50 kb inversion clade</taxon>
        <taxon>genistoids sensu lato</taxon>
        <taxon>core genistoids</taxon>
        <taxon>Genisteae</taxon>
        <taxon>Lupinus</taxon>
    </lineage>
</organism>
<evidence type="ECO:0008006" key="3">
    <source>
        <dbReference type="Google" id="ProtNLM"/>
    </source>
</evidence>
<dbReference type="InterPro" id="IPR007750">
    <property type="entry name" value="DUF674"/>
</dbReference>
<protein>
    <recommendedName>
        <fullName evidence="3">DUF674 family protein</fullName>
    </recommendedName>
</protein>
<accession>A0AAV1VTW3</accession>
<gene>
    <name evidence="1" type="ORF">LLUT_LOCUS1530</name>
</gene>
<dbReference type="PANTHER" id="PTHR33103">
    <property type="entry name" value="OS01G0153900 PROTEIN"/>
    <property type="match status" value="1"/>
</dbReference>
<dbReference type="PANTHER" id="PTHR33103:SF19">
    <property type="entry name" value="OS09G0544700 PROTEIN"/>
    <property type="match status" value="1"/>
</dbReference>
<sequence length="245" mass="27364">MASSSTKLSVKLLIDTKRVKVLFAEASKSVIDFLFNLLCLPIGSVIRLLTKNEMVGCLGSLYESVEELNQTYMQPDQNKDILLKPRSVISSSVISGLLPPNDAYDSPYNVESLKFYTCSHNSCSHVTCESGTRCPNYSNYCGSHMNRQLSFVGKFPVLKDKFSTINENGFVRDVVTYMVMDDLVIQPMSTISSITLLNKFDVKDIGSFEERVVQLGMEEGINLLKSSLQSKTVLTNVFLKQPIKK</sequence>
<dbReference type="Pfam" id="PF05056">
    <property type="entry name" value="DUF674"/>
    <property type="match status" value="1"/>
</dbReference>
<name>A0AAV1VTW3_LUPLU</name>